<dbReference type="EMBL" id="MN739346">
    <property type="protein sequence ID" value="QHS99716.1"/>
    <property type="molecule type" value="Genomic_DNA"/>
</dbReference>
<dbReference type="InterPro" id="IPR016035">
    <property type="entry name" value="Acyl_Trfase/lysoPLipase"/>
</dbReference>
<evidence type="ECO:0000256" key="2">
    <source>
        <dbReference type="SAM" id="Phobius"/>
    </source>
</evidence>
<evidence type="ECO:0000256" key="1">
    <source>
        <dbReference type="ARBA" id="ARBA00023098"/>
    </source>
</evidence>
<sequence>MDIDTLILSGGSTKGISFIGSMKYLIVNNYINKDFNNIKKIICVSASFIFVLILILLNYDINLIEDETLKFNFEDLLDVNDISLKNLVDNYGFINYNKFHIHIKKILKDKYNVDKMSLLKLFKLSNIHIIVKVINVSKQNVEYIDHINNPKMNILKLLQMTTAIPILIKPIKYKGDLYCDGGLSGNCPNEINDSENYICIDIKSNKINKKIENIFDYLQSGWKMYDPNILTRKYDIKNIKLDLSKLNLNPSSFNISNDVKKDLLKEGYNQTLEHFNYYLHHPLDES</sequence>
<dbReference type="Gene3D" id="3.40.1090.10">
    <property type="entry name" value="Cytosolic phospholipase A2 catalytic domain"/>
    <property type="match status" value="1"/>
</dbReference>
<reference evidence="4" key="1">
    <citation type="journal article" date="2020" name="Nature">
        <title>Giant virus diversity and host interactions through global metagenomics.</title>
        <authorList>
            <person name="Schulz F."/>
            <person name="Roux S."/>
            <person name="Paez-Espino D."/>
            <person name="Jungbluth S."/>
            <person name="Walsh D.A."/>
            <person name="Denef V.J."/>
            <person name="McMahon K.D."/>
            <person name="Konstantinidis K.T."/>
            <person name="Eloe-Fadrosh E.A."/>
            <person name="Kyrpides N.C."/>
            <person name="Woyke T."/>
        </authorList>
    </citation>
    <scope>NUCLEOTIDE SEQUENCE</scope>
    <source>
        <strain evidence="4">GVMAG-M-3300020187-37</strain>
    </source>
</reference>
<dbReference type="PANTHER" id="PTHR46394">
    <property type="entry name" value="ANNEXIN"/>
    <property type="match status" value="1"/>
</dbReference>
<feature type="transmembrane region" description="Helical" evidence="2">
    <location>
        <begin position="41"/>
        <end position="59"/>
    </location>
</feature>
<dbReference type="Pfam" id="PF01734">
    <property type="entry name" value="Patatin"/>
    <property type="match status" value="1"/>
</dbReference>
<keyword evidence="2" id="KW-0812">Transmembrane</keyword>
<feature type="domain" description="PNPLA" evidence="3">
    <location>
        <begin position="6"/>
        <end position="193"/>
    </location>
</feature>
<keyword evidence="2" id="KW-1133">Transmembrane helix</keyword>
<accession>A0A6C0C5U5</accession>
<dbReference type="InterPro" id="IPR052580">
    <property type="entry name" value="Lipid_Hydrolase"/>
</dbReference>
<dbReference type="InterPro" id="IPR002641">
    <property type="entry name" value="PNPLA_dom"/>
</dbReference>
<dbReference type="PANTHER" id="PTHR46394:SF1">
    <property type="entry name" value="PNPLA DOMAIN-CONTAINING PROTEIN"/>
    <property type="match status" value="1"/>
</dbReference>
<dbReference type="GO" id="GO:0006629">
    <property type="term" value="P:lipid metabolic process"/>
    <property type="evidence" value="ECO:0007669"/>
    <property type="project" value="UniProtKB-KW"/>
</dbReference>
<dbReference type="PROSITE" id="PS51635">
    <property type="entry name" value="PNPLA"/>
    <property type="match status" value="1"/>
</dbReference>
<protein>
    <recommendedName>
        <fullName evidence="3">PNPLA domain-containing protein</fullName>
    </recommendedName>
</protein>
<keyword evidence="1" id="KW-0443">Lipid metabolism</keyword>
<dbReference type="SUPFAM" id="SSF52151">
    <property type="entry name" value="FabD/lysophospholipase-like"/>
    <property type="match status" value="1"/>
</dbReference>
<keyword evidence="2" id="KW-0472">Membrane</keyword>
<proteinExistence type="predicted"/>
<organism evidence="4">
    <name type="scientific">viral metagenome</name>
    <dbReference type="NCBI Taxonomy" id="1070528"/>
    <lineage>
        <taxon>unclassified sequences</taxon>
        <taxon>metagenomes</taxon>
        <taxon>organismal metagenomes</taxon>
    </lineage>
</organism>
<dbReference type="AlphaFoldDB" id="A0A6C0C5U5"/>
<evidence type="ECO:0000313" key="4">
    <source>
        <dbReference type="EMBL" id="QHS99716.1"/>
    </source>
</evidence>
<name>A0A6C0C5U5_9ZZZZ</name>
<evidence type="ECO:0000259" key="3">
    <source>
        <dbReference type="PROSITE" id="PS51635"/>
    </source>
</evidence>